<dbReference type="GO" id="GO:0034354">
    <property type="term" value="P:'de novo' NAD+ biosynthetic process from L-tryptophan"/>
    <property type="evidence" value="ECO:0007669"/>
    <property type="project" value="UniProtKB-UniRule"/>
</dbReference>
<dbReference type="PANTHER" id="PTHR48081">
    <property type="entry name" value="AB HYDROLASE SUPERFAMILY PROTEIN C4A8.06C"/>
    <property type="match status" value="1"/>
</dbReference>
<dbReference type="GO" id="GO:0004061">
    <property type="term" value="F:arylformamidase activity"/>
    <property type="evidence" value="ECO:0007669"/>
    <property type="project" value="UniProtKB-UniRule"/>
</dbReference>
<keyword evidence="6" id="KW-1185">Reference proteome</keyword>
<keyword evidence="2 3" id="KW-0823">Tryptophan catabolism</keyword>
<dbReference type="EC" id="3.5.1.9" evidence="3"/>
<feature type="active site" evidence="3">
    <location>
        <position position="240"/>
    </location>
</feature>
<comment type="pathway">
    <text evidence="3">Amino-acid degradation; L-tryptophan degradation via kynurenine pathway; L-kynurenine from L-tryptophan: step 2/2.</text>
</comment>
<reference evidence="5" key="1">
    <citation type="journal article" date="2020" name="Stud. Mycol.">
        <title>101 Dothideomycetes genomes: a test case for predicting lifestyles and emergence of pathogens.</title>
        <authorList>
            <person name="Haridas S."/>
            <person name="Albert R."/>
            <person name="Binder M."/>
            <person name="Bloem J."/>
            <person name="Labutti K."/>
            <person name="Salamov A."/>
            <person name="Andreopoulos B."/>
            <person name="Baker S."/>
            <person name="Barry K."/>
            <person name="Bills G."/>
            <person name="Bluhm B."/>
            <person name="Cannon C."/>
            <person name="Castanera R."/>
            <person name="Culley D."/>
            <person name="Daum C."/>
            <person name="Ezra D."/>
            <person name="Gonzalez J."/>
            <person name="Henrissat B."/>
            <person name="Kuo A."/>
            <person name="Liang C."/>
            <person name="Lipzen A."/>
            <person name="Lutzoni F."/>
            <person name="Magnuson J."/>
            <person name="Mondo S."/>
            <person name="Nolan M."/>
            <person name="Ohm R."/>
            <person name="Pangilinan J."/>
            <person name="Park H.-J."/>
            <person name="Ramirez L."/>
            <person name="Alfaro M."/>
            <person name="Sun H."/>
            <person name="Tritt A."/>
            <person name="Yoshinaga Y."/>
            <person name="Zwiers L.-H."/>
            <person name="Turgeon B."/>
            <person name="Goodwin S."/>
            <person name="Spatafora J."/>
            <person name="Crous P."/>
            <person name="Grigoriev I."/>
        </authorList>
    </citation>
    <scope>NUCLEOTIDE SEQUENCE</scope>
    <source>
        <strain evidence="5">CBS 113389</strain>
    </source>
</reference>
<dbReference type="Pfam" id="PF20434">
    <property type="entry name" value="BD-FAE"/>
    <property type="match status" value="1"/>
</dbReference>
<comment type="catalytic activity">
    <reaction evidence="3">
        <text>N-formyl-L-kynurenine + H2O = L-kynurenine + formate + H(+)</text>
        <dbReference type="Rhea" id="RHEA:13009"/>
        <dbReference type="ChEBI" id="CHEBI:15377"/>
        <dbReference type="ChEBI" id="CHEBI:15378"/>
        <dbReference type="ChEBI" id="CHEBI:15740"/>
        <dbReference type="ChEBI" id="CHEBI:57959"/>
        <dbReference type="ChEBI" id="CHEBI:58629"/>
        <dbReference type="EC" id="3.5.1.9"/>
    </reaction>
</comment>
<evidence type="ECO:0000256" key="3">
    <source>
        <dbReference type="HAMAP-Rule" id="MF_03014"/>
    </source>
</evidence>
<dbReference type="RefSeq" id="XP_033593456.1">
    <property type="nucleotide sequence ID" value="XM_033732795.1"/>
</dbReference>
<evidence type="ECO:0000256" key="1">
    <source>
        <dbReference type="ARBA" id="ARBA00022801"/>
    </source>
</evidence>
<sequence length="298" mass="33156">MPSMAAPDSKPIKFTHQYSSESELNTVDICLPRSPSRDNGKRYWVVFIHGGAWLDPDTDSSSFAVTQDHLLAGRHRDLIEGYASINYRLSPFPSHPTNPSHPADPARNAKHPDHITDVLRAVLYLQETYHFGDRYILAGHSAGATLSFQLAMKRYWGQQYEPTYALELNVVPPIAIAGLAGIYDLHALVRNHADKPEYHDFIAGAFGPPAEWDKASPSHGAYASSWKEGQLAVIAHSAGDTLLEEEQAQIQLDTLRKSGWSEGRALHDLELHGDHDEMWKGSEAARAIDFTIQQLVSR</sequence>
<dbReference type="GO" id="GO:0019441">
    <property type="term" value="P:L-tryptophan catabolic process to kynurenine"/>
    <property type="evidence" value="ECO:0007669"/>
    <property type="project" value="UniProtKB-UniRule"/>
</dbReference>
<name>A0A6A6Q651_9PEZI</name>
<comment type="domain">
    <text evidence="3">The main chain amide nitrogen atoms of the second glycine and its adjacent residue in the HGGXW motif define the oxyanion hole, and stabilize the oxyanion that forms during the nucleophilic attack by the catalytic serine during substrate cleavage.</text>
</comment>
<protein>
    <recommendedName>
        <fullName evidence="3">Kynurenine formamidase</fullName>
        <shortName evidence="3">KFA</shortName>
        <shortName evidence="3">KFase</shortName>
        <ecNumber evidence="3">3.5.1.9</ecNumber>
    </recommendedName>
    <alternativeName>
        <fullName evidence="3">Arylformamidase</fullName>
    </alternativeName>
    <alternativeName>
        <fullName evidence="3">N-formylkynurenine formamidase</fullName>
        <shortName evidence="3">FKF</shortName>
    </alternativeName>
</protein>
<keyword evidence="1 3" id="KW-0378">Hydrolase</keyword>
<proteinExistence type="inferred from homology"/>
<gene>
    <name evidence="5" type="ORF">BDY17DRAFT_292304</name>
</gene>
<dbReference type="SUPFAM" id="SSF53474">
    <property type="entry name" value="alpha/beta-Hydrolases"/>
    <property type="match status" value="1"/>
</dbReference>
<dbReference type="PANTHER" id="PTHR48081:SF33">
    <property type="entry name" value="KYNURENINE FORMAMIDASE"/>
    <property type="match status" value="1"/>
</dbReference>
<dbReference type="InterPro" id="IPR027519">
    <property type="entry name" value="KFase_ver/fungi-typ"/>
</dbReference>
<organism evidence="5 6">
    <name type="scientific">Neohortaea acidophila</name>
    <dbReference type="NCBI Taxonomy" id="245834"/>
    <lineage>
        <taxon>Eukaryota</taxon>
        <taxon>Fungi</taxon>
        <taxon>Dikarya</taxon>
        <taxon>Ascomycota</taxon>
        <taxon>Pezizomycotina</taxon>
        <taxon>Dothideomycetes</taxon>
        <taxon>Dothideomycetidae</taxon>
        <taxon>Mycosphaerellales</taxon>
        <taxon>Teratosphaeriaceae</taxon>
        <taxon>Neohortaea</taxon>
    </lineage>
</organism>
<dbReference type="GeneID" id="54473797"/>
<dbReference type="InterPro" id="IPR029058">
    <property type="entry name" value="AB_hydrolase_fold"/>
</dbReference>
<accession>A0A6A6Q651</accession>
<comment type="subunit">
    <text evidence="3">Homodimer.</text>
</comment>
<feature type="active site" description="Nucleophile" evidence="3">
    <location>
        <position position="141"/>
    </location>
</feature>
<dbReference type="AlphaFoldDB" id="A0A6A6Q651"/>
<dbReference type="HAMAP" id="MF_03014">
    <property type="entry name" value="KFase"/>
    <property type="match status" value="1"/>
</dbReference>
<dbReference type="EMBL" id="MU001632">
    <property type="protein sequence ID" value="KAF2486887.1"/>
    <property type="molecule type" value="Genomic_DNA"/>
</dbReference>
<dbReference type="Proteomes" id="UP000799767">
    <property type="component" value="Unassembled WGS sequence"/>
</dbReference>
<evidence type="ECO:0000256" key="2">
    <source>
        <dbReference type="ARBA" id="ARBA00023079"/>
    </source>
</evidence>
<evidence type="ECO:0000313" key="6">
    <source>
        <dbReference type="Proteomes" id="UP000799767"/>
    </source>
</evidence>
<dbReference type="Gene3D" id="3.40.50.1820">
    <property type="entry name" value="alpha/beta hydrolase"/>
    <property type="match status" value="1"/>
</dbReference>
<dbReference type="InterPro" id="IPR049492">
    <property type="entry name" value="BD-FAE-like_dom"/>
</dbReference>
<comment type="similarity">
    <text evidence="3">Belongs to the kynurenine formamidase family.</text>
</comment>
<evidence type="ECO:0000313" key="5">
    <source>
        <dbReference type="EMBL" id="KAF2486887.1"/>
    </source>
</evidence>
<comment type="function">
    <text evidence="3">Catalyzes the hydrolysis of N-formyl-L-kynurenine to L-kynurenine, the second step in the kynurenine pathway of tryptophan degradation. Kynurenine may be further oxidized to nicotinic acid, NAD(H) and NADP(H). Required for elimination of toxic metabolites.</text>
</comment>
<feature type="domain" description="BD-FAE-like" evidence="4">
    <location>
        <begin position="35"/>
        <end position="249"/>
    </location>
</feature>
<dbReference type="InterPro" id="IPR050300">
    <property type="entry name" value="GDXG_lipolytic_enzyme"/>
</dbReference>
<dbReference type="UniPathway" id="UPA00333">
    <property type="reaction ID" value="UER00454"/>
</dbReference>
<feature type="active site" evidence="3">
    <location>
        <position position="275"/>
    </location>
</feature>
<feature type="short sequence motif" description="HGGXW" evidence="3">
    <location>
        <begin position="49"/>
        <end position="53"/>
    </location>
</feature>
<dbReference type="OrthoDB" id="420264at2759"/>
<evidence type="ECO:0000259" key="4">
    <source>
        <dbReference type="Pfam" id="PF20434"/>
    </source>
</evidence>